<name>A0A8J3URQ8_9ACTN</name>
<gene>
    <name evidence="2" type="ORF">Pph01_84130</name>
</gene>
<feature type="domain" description="Pyrrolo-quinoline quinone repeat" evidence="1">
    <location>
        <begin position="149"/>
        <end position="296"/>
    </location>
</feature>
<sequence length="481" mass="51493">MSAFGVGGFVDAGAPVVSLTKQTPGSALTSPLESMVMSQGADRVDGRVRQGHEEMPEPERRAGEQEPAGRALRAARGPLIVVAALALAVSGWLVWTHLTRFHEHISGAQGAFPEALGNEAPSAPSRVMRTTSDTYGVLGGLTIDPSSDGVVARDLRTGNDYWRYGRDGAELGEVSFADGTVALWWKDDVVVGVDPRSGRPRWHAEAPYDGGSAAFDDVRATDGRVVTANRHRLDAFSENDGALLWTAMAPEGCEWRSGVRYAMPGVLVTPQRCGGDSVSLVALDAGRGTERWRLPQGLNDFQPADDHTLATGLWQQYGQGAVVDLSGPKPAIHTLRIPDDHVTVGAGSGVLLTLATTDRALSDPIQAYGLSDGWPTWSYEPTEGTTLGGPLIVQDRVYVVRQPLPERTGQPRQGRTDLLVLDVHTGRLLHSMRLPDRPPSDGDLTSGRLAVRQARDGVVGIGWSGTAIFNLRSDRLLIVTD</sequence>
<dbReference type="Proteomes" id="UP000622547">
    <property type="component" value="Unassembled WGS sequence"/>
</dbReference>
<organism evidence="2 3">
    <name type="scientific">Planotetraspora phitsanulokensis</name>
    <dbReference type="NCBI Taxonomy" id="575192"/>
    <lineage>
        <taxon>Bacteria</taxon>
        <taxon>Bacillati</taxon>
        <taxon>Actinomycetota</taxon>
        <taxon>Actinomycetes</taxon>
        <taxon>Streptosporangiales</taxon>
        <taxon>Streptosporangiaceae</taxon>
        <taxon>Planotetraspora</taxon>
    </lineage>
</organism>
<comment type="caution">
    <text evidence="2">The sequence shown here is derived from an EMBL/GenBank/DDBJ whole genome shotgun (WGS) entry which is preliminary data.</text>
</comment>
<accession>A0A8J3URQ8</accession>
<dbReference type="InterPro" id="IPR011047">
    <property type="entry name" value="Quinoprotein_ADH-like_sf"/>
</dbReference>
<dbReference type="Pfam" id="PF13360">
    <property type="entry name" value="PQQ_2"/>
    <property type="match status" value="1"/>
</dbReference>
<evidence type="ECO:0000313" key="3">
    <source>
        <dbReference type="Proteomes" id="UP000622547"/>
    </source>
</evidence>
<dbReference type="EMBL" id="BOOP01000057">
    <property type="protein sequence ID" value="GII43410.1"/>
    <property type="molecule type" value="Genomic_DNA"/>
</dbReference>
<dbReference type="SUPFAM" id="SSF50998">
    <property type="entry name" value="Quinoprotein alcohol dehydrogenase-like"/>
    <property type="match status" value="1"/>
</dbReference>
<dbReference type="AlphaFoldDB" id="A0A8J3URQ8"/>
<dbReference type="PANTHER" id="PTHR34512">
    <property type="entry name" value="CELL SURFACE PROTEIN"/>
    <property type="match status" value="1"/>
</dbReference>
<evidence type="ECO:0000313" key="2">
    <source>
        <dbReference type="EMBL" id="GII43410.1"/>
    </source>
</evidence>
<protein>
    <recommendedName>
        <fullName evidence="1">Pyrrolo-quinoline quinone repeat domain-containing protein</fullName>
    </recommendedName>
</protein>
<reference evidence="2 3" key="1">
    <citation type="submission" date="2021-01" db="EMBL/GenBank/DDBJ databases">
        <title>Whole genome shotgun sequence of Planotetraspora phitsanulokensis NBRC 104273.</title>
        <authorList>
            <person name="Komaki H."/>
            <person name="Tamura T."/>
        </authorList>
    </citation>
    <scope>NUCLEOTIDE SEQUENCE [LARGE SCALE GENOMIC DNA]</scope>
    <source>
        <strain evidence="2 3">NBRC 104273</strain>
    </source>
</reference>
<dbReference type="InterPro" id="IPR002372">
    <property type="entry name" value="PQQ_rpt_dom"/>
</dbReference>
<proteinExistence type="predicted"/>
<dbReference type="PANTHER" id="PTHR34512:SF30">
    <property type="entry name" value="OUTER MEMBRANE PROTEIN ASSEMBLY FACTOR BAMB"/>
    <property type="match status" value="1"/>
</dbReference>
<dbReference type="InterPro" id="IPR015943">
    <property type="entry name" value="WD40/YVTN_repeat-like_dom_sf"/>
</dbReference>
<keyword evidence="3" id="KW-1185">Reference proteome</keyword>
<dbReference type="Gene3D" id="2.130.10.10">
    <property type="entry name" value="YVTN repeat-like/Quinoprotein amine dehydrogenase"/>
    <property type="match status" value="1"/>
</dbReference>
<evidence type="ECO:0000259" key="1">
    <source>
        <dbReference type="Pfam" id="PF13360"/>
    </source>
</evidence>